<evidence type="ECO:0000256" key="1">
    <source>
        <dbReference type="ARBA" id="ARBA00022603"/>
    </source>
</evidence>
<evidence type="ECO:0000256" key="2">
    <source>
        <dbReference type="ARBA" id="ARBA00022679"/>
    </source>
</evidence>
<evidence type="ECO:0000313" key="6">
    <source>
        <dbReference type="Proteomes" id="UP000183120"/>
    </source>
</evidence>
<sequence length="738" mass="85759">MKLDDNEIRDIRKYLEAGKPLPDKYRFLIFGEKQEVELVWNGKTDEVCNIILPFQVVEHIDEPRAENEVKMQMDLLGIDSRGRQQKGWTNKLIWGDNKLILSSLKNGPLRQEIEENGGIKLIYIDPPFDVGADFSMDIEIGDEQFTKQPTVLEELAYRDTWGKGADSFIAMIYERLSLMRDLLANEGSIYVHCDYRVNSYIRFVLDEIFGRGRHVNEIIWHYKTFQGQTHRYFARKHDTIFLYTKSDSFTFHESFDTEFEETIDSKRWKSYLNEQGQIVGSKMPIQDSRFVRYLNKWIKKNGRQPEANEVIYEVKGQPNDSVWDMKGLDPKSSEKVGYPTQKPEMLLERIINTSSNKDDIIADFFVGSGTTLAVAEKLGRKWIGADLGKFAIHTSRKRLITVQRDLKKQGKNYRAFEILNLGKYERQHYIGVNPNLRDKDKQRQIAQREKDYIRLILRAYRAEEIQGFKTFYGKKNARLVAIGPINLPVSRLFVDEVIKECQEKKITKADVLAFEFEMSLIPNVMDEAKDKGIDLAMKYIPRDVFDKRAIEKNQVVFYDVSYLEVKPHIKGNSVAIELTDFSVFYNQDSIANAEASLGNGETKIVVENGQIIKVSKDKSGIVTRDVLTKKWTDWIDYWAVDFNYESKKEIIRVPKGKPIQQQLDGGVSPEQLDLANYEEVWTGDYIFENEWQSFRTKRDRNLDLKSVAQECQKGKRKIAVKVVDIFGNDTMKVIEVNI</sequence>
<dbReference type="SUPFAM" id="SSF53335">
    <property type="entry name" value="S-adenosyl-L-methionine-dependent methyltransferases"/>
    <property type="match status" value="1"/>
</dbReference>
<dbReference type="PANTHER" id="PTHR13370">
    <property type="entry name" value="RNA METHYLASE-RELATED"/>
    <property type="match status" value="1"/>
</dbReference>
<dbReference type="AlphaFoldDB" id="A0A1J4TYM1"/>
<dbReference type="Pfam" id="PF01555">
    <property type="entry name" value="N6_N4_Mtase"/>
    <property type="match status" value="1"/>
</dbReference>
<protein>
    <submittedName>
        <fullName evidence="5">Site-specific DNA-methyltransferase</fullName>
    </submittedName>
</protein>
<dbReference type="InterPro" id="IPR029063">
    <property type="entry name" value="SAM-dependent_MTases_sf"/>
</dbReference>
<keyword evidence="2 5" id="KW-0808">Transferase</keyword>
<dbReference type="InterPro" id="IPR002295">
    <property type="entry name" value="N4/N6-MTase_EcoPI_Mod-like"/>
</dbReference>
<dbReference type="STRING" id="1805209.AUJ73_00480"/>
<evidence type="ECO:0000259" key="4">
    <source>
        <dbReference type="Pfam" id="PF01555"/>
    </source>
</evidence>
<evidence type="ECO:0000256" key="3">
    <source>
        <dbReference type="ARBA" id="ARBA00022691"/>
    </source>
</evidence>
<dbReference type="PRINTS" id="PR00506">
    <property type="entry name" value="D21N6MTFRASE"/>
</dbReference>
<keyword evidence="1 5" id="KW-0489">Methyltransferase</keyword>
<reference evidence="5 6" key="1">
    <citation type="journal article" date="2016" name="Environ. Microbiol.">
        <title>Genomic resolution of a cold subsurface aquifer community provides metabolic insights for novel microbes adapted to high CO concentrations.</title>
        <authorList>
            <person name="Probst A.J."/>
            <person name="Castelle C.J."/>
            <person name="Singh A."/>
            <person name="Brown C.T."/>
            <person name="Anantharaman K."/>
            <person name="Sharon I."/>
            <person name="Hug L.A."/>
            <person name="Burstein D."/>
            <person name="Emerson J.B."/>
            <person name="Thomas B.C."/>
            <person name="Banfield J.F."/>
        </authorList>
    </citation>
    <scope>NUCLEOTIDE SEQUENCE [LARGE SCALE GENOMIC DNA]</scope>
    <source>
        <strain evidence="5">CG1_02_37_22</strain>
    </source>
</reference>
<dbReference type="Proteomes" id="UP000183120">
    <property type="component" value="Unassembled WGS sequence"/>
</dbReference>
<organism evidence="5 6">
    <name type="scientific">Candidatus Gottesmanbacteria bacterium CG1_02_37_22</name>
    <dbReference type="NCBI Taxonomy" id="1805209"/>
    <lineage>
        <taxon>Bacteria</taxon>
        <taxon>Candidatus Gottesmaniibacteriota</taxon>
    </lineage>
</organism>
<dbReference type="GO" id="GO:0003677">
    <property type="term" value="F:DNA binding"/>
    <property type="evidence" value="ECO:0007669"/>
    <property type="project" value="InterPro"/>
</dbReference>
<feature type="domain" description="DNA methylase N-4/N-6" evidence="4">
    <location>
        <begin position="119"/>
        <end position="394"/>
    </location>
</feature>
<gene>
    <name evidence="5" type="ORF">AUJ73_00480</name>
</gene>
<dbReference type="PANTHER" id="PTHR13370:SF3">
    <property type="entry name" value="TRNA (GUANINE(10)-N2)-METHYLTRANSFERASE HOMOLOG"/>
    <property type="match status" value="1"/>
</dbReference>
<dbReference type="GO" id="GO:0032259">
    <property type="term" value="P:methylation"/>
    <property type="evidence" value="ECO:0007669"/>
    <property type="project" value="UniProtKB-KW"/>
</dbReference>
<name>A0A1J4TYM1_9BACT</name>
<dbReference type="GO" id="GO:0008170">
    <property type="term" value="F:N-methyltransferase activity"/>
    <property type="evidence" value="ECO:0007669"/>
    <property type="project" value="InterPro"/>
</dbReference>
<dbReference type="InterPro" id="IPR002941">
    <property type="entry name" value="DNA_methylase_N4/N6"/>
</dbReference>
<dbReference type="EMBL" id="MNUY01000008">
    <property type="protein sequence ID" value="OIO15510.1"/>
    <property type="molecule type" value="Genomic_DNA"/>
</dbReference>
<dbReference type="Gene3D" id="3.40.50.150">
    <property type="entry name" value="Vaccinia Virus protein VP39"/>
    <property type="match status" value="1"/>
</dbReference>
<accession>A0A1J4TYM1</accession>
<dbReference type="GO" id="GO:0005737">
    <property type="term" value="C:cytoplasm"/>
    <property type="evidence" value="ECO:0007669"/>
    <property type="project" value="TreeGrafter"/>
</dbReference>
<comment type="caution">
    <text evidence="5">The sequence shown here is derived from an EMBL/GenBank/DDBJ whole genome shotgun (WGS) entry which is preliminary data.</text>
</comment>
<keyword evidence="3" id="KW-0949">S-adenosyl-L-methionine</keyword>
<proteinExistence type="predicted"/>
<evidence type="ECO:0000313" key="5">
    <source>
        <dbReference type="EMBL" id="OIO15510.1"/>
    </source>
</evidence>